<dbReference type="OrthoDB" id="9778934at2"/>
<dbReference type="Pfam" id="PF05275">
    <property type="entry name" value="CopB"/>
    <property type="match status" value="1"/>
</dbReference>
<dbReference type="Proteomes" id="UP000003544">
    <property type="component" value="Unassembled WGS sequence"/>
</dbReference>
<gene>
    <name evidence="2" type="ORF">MAMP_00252</name>
</gene>
<dbReference type="STRING" id="1026882.MAMP_00252"/>
<dbReference type="InterPro" id="IPR007939">
    <property type="entry name" value="Cu-R_B_prcur"/>
</dbReference>
<evidence type="ECO:0000313" key="2">
    <source>
        <dbReference type="EMBL" id="EGL53922.1"/>
    </source>
</evidence>
<feature type="chain" id="PRO_5003326963" evidence="1">
    <location>
        <begin position="22"/>
        <end position="249"/>
    </location>
</feature>
<feature type="signal peptide" evidence="1">
    <location>
        <begin position="1"/>
        <end position="21"/>
    </location>
</feature>
<organism evidence="2 3">
    <name type="scientific">Methylophaga aminisulfidivorans MP</name>
    <dbReference type="NCBI Taxonomy" id="1026882"/>
    <lineage>
        <taxon>Bacteria</taxon>
        <taxon>Pseudomonadati</taxon>
        <taxon>Pseudomonadota</taxon>
        <taxon>Gammaproteobacteria</taxon>
        <taxon>Thiotrichales</taxon>
        <taxon>Piscirickettsiaceae</taxon>
        <taxon>Methylophaga</taxon>
    </lineage>
</organism>
<accession>F5T126</accession>
<keyword evidence="1" id="KW-0732">Signal</keyword>
<evidence type="ECO:0000313" key="3">
    <source>
        <dbReference type="Proteomes" id="UP000003544"/>
    </source>
</evidence>
<protein>
    <submittedName>
        <fullName evidence="2">Uncharacterized protein involved in copper resistance</fullName>
    </submittedName>
</protein>
<dbReference type="GO" id="GO:0009279">
    <property type="term" value="C:cell outer membrane"/>
    <property type="evidence" value="ECO:0007669"/>
    <property type="project" value="InterPro"/>
</dbReference>
<reference evidence="2 3" key="1">
    <citation type="journal article" date="2011" name="J. Bacteriol.">
        <title>Draft genome sequence of Methylophaga aminisulfidivorans MP T.</title>
        <authorList>
            <person name="Han G.H."/>
            <person name="Kim W."/>
            <person name="Chun J."/>
            <person name="Kim S.W."/>
        </authorList>
    </citation>
    <scope>NUCLEOTIDE SEQUENCE [LARGE SCALE GENOMIC DNA]</scope>
    <source>
        <strain evidence="3">MP(T)</strain>
    </source>
</reference>
<dbReference type="eggNOG" id="COG3667">
    <property type="taxonomic scope" value="Bacteria"/>
</dbReference>
<dbReference type="RefSeq" id="WP_007146170.1">
    <property type="nucleotide sequence ID" value="NZ_AFIG01000002.1"/>
</dbReference>
<dbReference type="AlphaFoldDB" id="F5T126"/>
<sequence length="249" mass="28110">MKKFIALLSMSLALLSSAVMAQHAEDDWPEPVKPYYTGQLMIDRLEISQNDNGDNVATWDMLAWYGGDEARVYFKSEGENQLNDGEPSELERTEILGSKLISPFWELQAGLGARGSLKSDVNLEHYAVVSLFGLAPYRFEMDNALQINEDGDVSAKVEAEYDIRLSQVSYLQPRLELNAAFTDALEYDRPSGINSVRLGLRYRYELSREFAPYIGAYWRSALGQTADLEQAQGKDHNEFGLVAGVRMWF</sequence>
<keyword evidence="3" id="KW-1185">Reference proteome</keyword>
<proteinExistence type="predicted"/>
<comment type="caution">
    <text evidence="2">The sequence shown here is derived from an EMBL/GenBank/DDBJ whole genome shotgun (WGS) entry which is preliminary data.</text>
</comment>
<dbReference type="GO" id="GO:0006878">
    <property type="term" value="P:intracellular copper ion homeostasis"/>
    <property type="evidence" value="ECO:0007669"/>
    <property type="project" value="InterPro"/>
</dbReference>
<dbReference type="GO" id="GO:0005507">
    <property type="term" value="F:copper ion binding"/>
    <property type="evidence" value="ECO:0007669"/>
    <property type="project" value="InterPro"/>
</dbReference>
<evidence type="ECO:0000256" key="1">
    <source>
        <dbReference type="SAM" id="SignalP"/>
    </source>
</evidence>
<name>F5T126_9GAMM</name>
<dbReference type="EMBL" id="AFIG01000002">
    <property type="protein sequence ID" value="EGL53922.1"/>
    <property type="molecule type" value="Genomic_DNA"/>
</dbReference>